<reference evidence="4" key="1">
    <citation type="submission" date="2021-05" db="EMBL/GenBank/DDBJ databases">
        <title>Genome of Sphingobium sp. strain.</title>
        <authorList>
            <person name="Fan R."/>
        </authorList>
    </citation>
    <scope>NUCLEOTIDE SEQUENCE</scope>
    <source>
        <strain evidence="4">H33</strain>
    </source>
</reference>
<dbReference type="Gene3D" id="3.40.50.1820">
    <property type="entry name" value="alpha/beta hydrolase"/>
    <property type="match status" value="1"/>
</dbReference>
<evidence type="ECO:0000256" key="1">
    <source>
        <dbReference type="ARBA" id="ARBA00022801"/>
    </source>
</evidence>
<evidence type="ECO:0000313" key="5">
    <source>
        <dbReference type="Proteomes" id="UP001138757"/>
    </source>
</evidence>
<evidence type="ECO:0000313" key="4">
    <source>
        <dbReference type="EMBL" id="MBT2189344.1"/>
    </source>
</evidence>
<evidence type="ECO:0000259" key="3">
    <source>
        <dbReference type="Pfam" id="PF00561"/>
    </source>
</evidence>
<dbReference type="InterPro" id="IPR029058">
    <property type="entry name" value="AB_hydrolase_fold"/>
</dbReference>
<dbReference type="Pfam" id="PF00561">
    <property type="entry name" value="Abhydrolase_1"/>
    <property type="match status" value="1"/>
</dbReference>
<dbReference type="GO" id="GO:0016787">
    <property type="term" value="F:hydrolase activity"/>
    <property type="evidence" value="ECO:0007669"/>
    <property type="project" value="UniProtKB-KW"/>
</dbReference>
<comment type="caution">
    <text evidence="4">The sequence shown here is derived from an EMBL/GenBank/DDBJ whole genome shotgun (WGS) entry which is preliminary data.</text>
</comment>
<feature type="signal peptide" evidence="2">
    <location>
        <begin position="1"/>
        <end position="19"/>
    </location>
</feature>
<dbReference type="EMBL" id="JAHGAW010000017">
    <property type="protein sequence ID" value="MBT2189344.1"/>
    <property type="molecule type" value="Genomic_DNA"/>
</dbReference>
<dbReference type="SUPFAM" id="SSF53474">
    <property type="entry name" value="alpha/beta-Hydrolases"/>
    <property type="match status" value="1"/>
</dbReference>
<keyword evidence="5" id="KW-1185">Reference proteome</keyword>
<dbReference type="InterPro" id="IPR050266">
    <property type="entry name" value="AB_hydrolase_sf"/>
</dbReference>
<dbReference type="InterPro" id="IPR000073">
    <property type="entry name" value="AB_hydrolase_1"/>
</dbReference>
<keyword evidence="2" id="KW-0732">Signal</keyword>
<feature type="chain" id="PRO_5040809699" evidence="2">
    <location>
        <begin position="20"/>
        <end position="304"/>
    </location>
</feature>
<protein>
    <submittedName>
        <fullName evidence="4">Alpha/beta hydrolase</fullName>
    </submittedName>
</protein>
<feature type="domain" description="AB hydrolase-1" evidence="3">
    <location>
        <begin position="49"/>
        <end position="288"/>
    </location>
</feature>
<dbReference type="PRINTS" id="PR00111">
    <property type="entry name" value="ABHYDROLASE"/>
</dbReference>
<gene>
    <name evidence="4" type="ORF">KK488_20530</name>
</gene>
<organism evidence="4 5">
    <name type="scientific">Sphingobium nicotianae</name>
    <dbReference type="NCBI Taxonomy" id="2782607"/>
    <lineage>
        <taxon>Bacteria</taxon>
        <taxon>Pseudomonadati</taxon>
        <taxon>Pseudomonadota</taxon>
        <taxon>Alphaproteobacteria</taxon>
        <taxon>Sphingomonadales</taxon>
        <taxon>Sphingomonadaceae</taxon>
        <taxon>Sphingobium</taxon>
    </lineage>
</organism>
<dbReference type="PANTHER" id="PTHR43798:SF31">
    <property type="entry name" value="AB HYDROLASE SUPERFAMILY PROTEIN YCLE"/>
    <property type="match status" value="1"/>
</dbReference>
<evidence type="ECO:0000256" key="2">
    <source>
        <dbReference type="SAM" id="SignalP"/>
    </source>
</evidence>
<keyword evidence="1 4" id="KW-0378">Hydrolase</keyword>
<dbReference type="GO" id="GO:0016020">
    <property type="term" value="C:membrane"/>
    <property type="evidence" value="ECO:0007669"/>
    <property type="project" value="TreeGrafter"/>
</dbReference>
<dbReference type="PANTHER" id="PTHR43798">
    <property type="entry name" value="MONOACYLGLYCEROL LIPASE"/>
    <property type="match status" value="1"/>
</dbReference>
<sequence>MFRRILIAIAMIATAPALAQVPAYPSSFKVQDIKANGIAQHVRVGGSGPAVVLIHGYGETGDMWAPLAADLARDHLVIVPDLRGMGLSQRPAGGYDKKTQGQDIAALLDALKVQKADIVGHDIGNMVAYAFVAQYPQRTTRLVLMDAPLPGVGPWEEILKNPLLWHFRFGGPDMERLVAGRERIYLDRFWNEFSADPKNFDEASRQHYAALYALPGAMHAGFAQFAAFDQDAIDNHAFLAAGKLAMPVLAIGGEKSFGTTMATVMGFAASNVQGAVIPGAGHWVMEEQPAITVKTVRAFLDQKR</sequence>
<accession>A0A9X1ITL7</accession>
<dbReference type="RefSeq" id="WP_214625590.1">
    <property type="nucleotide sequence ID" value="NZ_JAHGAW010000017.1"/>
</dbReference>
<name>A0A9X1ITL7_9SPHN</name>
<dbReference type="Proteomes" id="UP001138757">
    <property type="component" value="Unassembled WGS sequence"/>
</dbReference>
<dbReference type="AlphaFoldDB" id="A0A9X1ITL7"/>
<proteinExistence type="predicted"/>